<dbReference type="InterPro" id="IPR028081">
    <property type="entry name" value="Leu-bd"/>
</dbReference>
<dbReference type="InterPro" id="IPR028082">
    <property type="entry name" value="Peripla_BP_I"/>
</dbReference>
<comment type="similarity">
    <text evidence="1">Belongs to the leucine-binding protein family.</text>
</comment>
<proteinExistence type="inferred from homology"/>
<dbReference type="OrthoDB" id="9147078at2"/>
<reference evidence="4 5" key="1">
    <citation type="submission" date="2019-03" db="EMBL/GenBank/DDBJ databases">
        <title>Genomic Encyclopedia of Type Strains, Phase IV (KMG-IV): sequencing the most valuable type-strain genomes for metagenomic binning, comparative biology and taxonomic classification.</title>
        <authorList>
            <person name="Goeker M."/>
        </authorList>
    </citation>
    <scope>NUCLEOTIDE SEQUENCE [LARGE SCALE GENOMIC DNA]</scope>
    <source>
        <strain evidence="4 5">DSM 22958</strain>
    </source>
</reference>
<dbReference type="Gene3D" id="3.40.50.2300">
    <property type="match status" value="2"/>
</dbReference>
<name>A0A4R2GJT4_9HYPH</name>
<sequence>MSDTIARAPRLSRRDLLRLAGLATVAGAGGVASPAIAKGAYDVGADDHEIRIGQTMPFSGPASYVGVSGRVQMAYFERLNRQGGVNGRQVKLLSADDAYSPPKTVEATRRLVESDQVLAMFNSTGTACQTAVQKYLNARKVPQLMISTGAARFNDPKNFPWTTPGSALYATEARALARHLLQASPDARIAILHQMDEMGRDYVAAFRNELGDRAKTMIVADATYEAADPTVDSQVLKLASSGADVFVNLAMGKFVSQSLRKVRESAWRPAQYLMSISSTNSLLKPAGTEAATGVMGLRAARNVSSPRWKDDPAVKDYLALLDAHLPNLDRNDNVGFMGYSMASVLHQLLTRCGDNLTRANLLKVATNLTDMTAPINLPGVNFATTPEDYSPLKSFELARFEGDDWTAIRMLN</sequence>
<evidence type="ECO:0000256" key="2">
    <source>
        <dbReference type="ARBA" id="ARBA00022729"/>
    </source>
</evidence>
<evidence type="ECO:0000256" key="1">
    <source>
        <dbReference type="ARBA" id="ARBA00010062"/>
    </source>
</evidence>
<accession>A0A4R2GJT4</accession>
<evidence type="ECO:0000313" key="5">
    <source>
        <dbReference type="Proteomes" id="UP000294881"/>
    </source>
</evidence>
<dbReference type="RefSeq" id="WP_132010408.1">
    <property type="nucleotide sequence ID" value="NZ_JBHUNN010000002.1"/>
</dbReference>
<keyword evidence="2" id="KW-0732">Signal</keyword>
<protein>
    <submittedName>
        <fullName evidence="4">ABC-type branched-subunit amino acid transport system substrate-binding protein</fullName>
    </submittedName>
</protein>
<dbReference type="CDD" id="cd06343">
    <property type="entry name" value="PBP1_ABC_ligand_binding-like"/>
    <property type="match status" value="1"/>
</dbReference>
<comment type="caution">
    <text evidence="4">The sequence shown here is derived from an EMBL/GenBank/DDBJ whole genome shotgun (WGS) entry which is preliminary data.</text>
</comment>
<dbReference type="InterPro" id="IPR006311">
    <property type="entry name" value="TAT_signal"/>
</dbReference>
<evidence type="ECO:0000259" key="3">
    <source>
        <dbReference type="Pfam" id="PF13458"/>
    </source>
</evidence>
<feature type="domain" description="Leucine-binding protein" evidence="3">
    <location>
        <begin position="49"/>
        <end position="375"/>
    </location>
</feature>
<evidence type="ECO:0000313" key="4">
    <source>
        <dbReference type="EMBL" id="TCO09038.1"/>
    </source>
</evidence>
<dbReference type="Pfam" id="PF13458">
    <property type="entry name" value="Peripla_BP_6"/>
    <property type="match status" value="1"/>
</dbReference>
<gene>
    <name evidence="4" type="ORF">EV666_11933</name>
</gene>
<dbReference type="Proteomes" id="UP000294881">
    <property type="component" value="Unassembled WGS sequence"/>
</dbReference>
<dbReference type="EMBL" id="SLWL01000019">
    <property type="protein sequence ID" value="TCO09038.1"/>
    <property type="molecule type" value="Genomic_DNA"/>
</dbReference>
<dbReference type="SUPFAM" id="SSF53822">
    <property type="entry name" value="Periplasmic binding protein-like I"/>
    <property type="match status" value="1"/>
</dbReference>
<dbReference type="PANTHER" id="PTHR47235">
    <property type="entry name" value="BLR6548 PROTEIN"/>
    <property type="match status" value="1"/>
</dbReference>
<keyword evidence="5" id="KW-1185">Reference proteome</keyword>
<dbReference type="PANTHER" id="PTHR47235:SF1">
    <property type="entry name" value="BLR6548 PROTEIN"/>
    <property type="match status" value="1"/>
</dbReference>
<dbReference type="AlphaFoldDB" id="A0A4R2GJT4"/>
<organism evidence="4 5">
    <name type="scientific">Camelimonas lactis</name>
    <dbReference type="NCBI Taxonomy" id="659006"/>
    <lineage>
        <taxon>Bacteria</taxon>
        <taxon>Pseudomonadati</taxon>
        <taxon>Pseudomonadota</taxon>
        <taxon>Alphaproteobacteria</taxon>
        <taxon>Hyphomicrobiales</taxon>
        <taxon>Chelatococcaceae</taxon>
        <taxon>Camelimonas</taxon>
    </lineage>
</organism>
<dbReference type="PROSITE" id="PS51318">
    <property type="entry name" value="TAT"/>
    <property type="match status" value="1"/>
</dbReference>